<reference evidence="1 2" key="2">
    <citation type="submission" date="2018-03" db="EMBL/GenBank/DDBJ databases">
        <title>Draft genome of Pseudomonas putida strain KT-27.</title>
        <authorList>
            <person name="Yoshizawa S."/>
            <person name="Khan N.H."/>
            <person name="Nishimura M."/>
            <person name="Chiura H.X."/>
            <person name="Ogura Y."/>
            <person name="Hayashi T."/>
            <person name="Kogure K."/>
        </authorList>
    </citation>
    <scope>NUCLEOTIDE SEQUENCE [LARGE SCALE GENOMIC DNA]</scope>
    <source>
        <strain evidence="1 2">KT-27</strain>
    </source>
</reference>
<dbReference type="Proteomes" id="UP000237194">
    <property type="component" value="Unassembled WGS sequence"/>
</dbReference>
<comment type="caution">
    <text evidence="1">The sequence shown here is derived from an EMBL/GenBank/DDBJ whole genome shotgun (WGS) entry which is preliminary data.</text>
</comment>
<evidence type="ECO:0000313" key="2">
    <source>
        <dbReference type="Proteomes" id="UP000237194"/>
    </source>
</evidence>
<dbReference type="AlphaFoldDB" id="A0A2S3WFI0"/>
<dbReference type="EMBL" id="MIND01000018">
    <property type="protein sequence ID" value="POF89639.1"/>
    <property type="molecule type" value="Genomic_DNA"/>
</dbReference>
<protein>
    <submittedName>
        <fullName evidence="1">Uncharacterized protein</fullName>
    </submittedName>
</protein>
<gene>
    <name evidence="1" type="ORF">BGP80_17385</name>
</gene>
<name>A0A2S3WFI0_PSEPU</name>
<proteinExistence type="predicted"/>
<dbReference type="RefSeq" id="WP_103437683.1">
    <property type="nucleotide sequence ID" value="NZ_MIND01000018.1"/>
</dbReference>
<reference evidence="1 2" key="1">
    <citation type="submission" date="2016-08" db="EMBL/GenBank/DDBJ databases">
        <authorList>
            <person name="Seilhamer J.J."/>
        </authorList>
    </citation>
    <scope>NUCLEOTIDE SEQUENCE [LARGE SCALE GENOMIC DNA]</scope>
    <source>
        <strain evidence="1 2">KT-27</strain>
    </source>
</reference>
<accession>A0A2S3WFI0</accession>
<organism evidence="1 2">
    <name type="scientific">Pseudomonas putida</name>
    <name type="common">Arthrobacter siderocapsulatus</name>
    <dbReference type="NCBI Taxonomy" id="303"/>
    <lineage>
        <taxon>Bacteria</taxon>
        <taxon>Pseudomonadati</taxon>
        <taxon>Pseudomonadota</taxon>
        <taxon>Gammaproteobacteria</taxon>
        <taxon>Pseudomonadales</taxon>
        <taxon>Pseudomonadaceae</taxon>
        <taxon>Pseudomonas</taxon>
    </lineage>
</organism>
<evidence type="ECO:0000313" key="1">
    <source>
        <dbReference type="EMBL" id="POF89639.1"/>
    </source>
</evidence>
<sequence length="158" mass="17621">MSKPAAELVPVTEGHIQALLADLRKADHDELQAIRGWTPEQEIRNAIECSLSCQACVADGQVLAIFGDSPYDKNHGLPWMASSNAIIRHRRAFLAQCRPVIEGMRSRHARLVNLADARNTLAIRWLTWLGFTFKPAIPYGIDGEPFHPFFMEGAKCAQ</sequence>